<name>A0ABW7ZJS2_9ACTN</name>
<feature type="domain" description="CopC" evidence="5">
    <location>
        <begin position="35"/>
        <end position="151"/>
    </location>
</feature>
<feature type="region of interest" description="Disordered" evidence="3">
    <location>
        <begin position="361"/>
        <end position="411"/>
    </location>
</feature>
<feature type="compositionally biased region" description="Low complexity" evidence="3">
    <location>
        <begin position="189"/>
        <end position="210"/>
    </location>
</feature>
<keyword evidence="4" id="KW-0812">Transmembrane</keyword>
<dbReference type="InterPro" id="IPR014756">
    <property type="entry name" value="Ig_E-set"/>
</dbReference>
<dbReference type="SUPFAM" id="SSF81296">
    <property type="entry name" value="E set domains"/>
    <property type="match status" value="1"/>
</dbReference>
<keyword evidence="7" id="KW-1185">Reference proteome</keyword>
<reference evidence="6 7" key="1">
    <citation type="submission" date="2024-10" db="EMBL/GenBank/DDBJ databases">
        <title>The Natural Products Discovery Center: Release of the First 8490 Sequenced Strains for Exploring Actinobacteria Biosynthetic Diversity.</title>
        <authorList>
            <person name="Kalkreuter E."/>
            <person name="Kautsar S.A."/>
            <person name="Yang D."/>
            <person name="Bader C.D."/>
            <person name="Teijaro C.N."/>
            <person name="Fluegel L."/>
            <person name="Davis C.M."/>
            <person name="Simpson J.R."/>
            <person name="Lauterbach L."/>
            <person name="Steele A.D."/>
            <person name="Gui C."/>
            <person name="Meng S."/>
            <person name="Li G."/>
            <person name="Viehrig K."/>
            <person name="Ye F."/>
            <person name="Su P."/>
            <person name="Kiefer A.F."/>
            <person name="Nichols A."/>
            <person name="Cepeda A.J."/>
            <person name="Yan W."/>
            <person name="Fan B."/>
            <person name="Jiang Y."/>
            <person name="Adhikari A."/>
            <person name="Zheng C.-J."/>
            <person name="Schuster L."/>
            <person name="Cowan T.M."/>
            <person name="Smanski M.J."/>
            <person name="Chevrette M.G."/>
            <person name="De Carvalho L.P.S."/>
            <person name="Shen B."/>
        </authorList>
    </citation>
    <scope>NUCLEOTIDE SEQUENCE [LARGE SCALE GENOMIC DNA]</scope>
    <source>
        <strain evidence="6 7">NPDC049845</strain>
    </source>
</reference>
<accession>A0ABW7ZJS2</accession>
<evidence type="ECO:0000256" key="4">
    <source>
        <dbReference type="SAM" id="Phobius"/>
    </source>
</evidence>
<dbReference type="Gene3D" id="2.60.40.1220">
    <property type="match status" value="1"/>
</dbReference>
<dbReference type="Pfam" id="PF04234">
    <property type="entry name" value="CopC"/>
    <property type="match status" value="1"/>
</dbReference>
<evidence type="ECO:0000256" key="3">
    <source>
        <dbReference type="SAM" id="MobiDB-lite"/>
    </source>
</evidence>
<feature type="region of interest" description="Disordered" evidence="3">
    <location>
        <begin position="181"/>
        <end position="210"/>
    </location>
</feature>
<protein>
    <submittedName>
        <fullName evidence="6">Copper resistance protein CopC</fullName>
    </submittedName>
</protein>
<feature type="region of interest" description="Disordered" evidence="3">
    <location>
        <begin position="247"/>
        <end position="305"/>
    </location>
</feature>
<dbReference type="RefSeq" id="WP_396768997.1">
    <property type="nucleotide sequence ID" value="NZ_JBITLA010000003.1"/>
</dbReference>
<evidence type="ECO:0000256" key="1">
    <source>
        <dbReference type="ARBA" id="ARBA00022729"/>
    </source>
</evidence>
<keyword evidence="2" id="KW-0186">Copper</keyword>
<dbReference type="InterPro" id="IPR014755">
    <property type="entry name" value="Cu-Rt/internalin_Ig-like"/>
</dbReference>
<organism evidence="6 7">
    <name type="scientific">Micromonospora maritima</name>
    <dbReference type="NCBI Taxonomy" id="986711"/>
    <lineage>
        <taxon>Bacteria</taxon>
        <taxon>Bacillati</taxon>
        <taxon>Actinomycetota</taxon>
        <taxon>Actinomycetes</taxon>
        <taxon>Micromonosporales</taxon>
        <taxon>Micromonosporaceae</taxon>
        <taxon>Micromonospora</taxon>
    </lineage>
</organism>
<dbReference type="InterPro" id="IPR007348">
    <property type="entry name" value="CopC_dom"/>
</dbReference>
<feature type="transmembrane region" description="Helical" evidence="4">
    <location>
        <begin position="319"/>
        <end position="337"/>
    </location>
</feature>
<dbReference type="Proteomes" id="UP001612812">
    <property type="component" value="Unassembled WGS sequence"/>
</dbReference>
<keyword evidence="4" id="KW-1133">Transmembrane helix</keyword>
<keyword evidence="4" id="KW-0472">Membrane</keyword>
<sequence>MRRLTPAPAWPLAGLVALLFAAVLLLVPARPAAAHGTLAMSVPAAGATASKPLTEVRLYFTEKVAANAHFTITAPGGGRVDGGWSYGEPQPLPAPVTEYVLADGMFQPREYATGFPAVVRVAHLPAVGEYTATYLSVASDGEPVRGTLTFRYAGPATAAPTGWRPPTDQPDPTLLAAVAQHENSGHGSGAATSSAPTPAAAAPSPTVAAAPTGHGGGAPIGWVSAGVALVATLVGLVLWRRRPIRAGGTPARRRAGTSKRQPGGSPAGGARTPTRGRTEGRVRSSPKGRTRPPVAVPADGAPQHPAAAPSYLGASNTRLALLVGALVLSLLAGFGLGRIGTGGATAGTARPAGVTAPVATGTAQAAGDGHRHPQGAGAHTHPGDGGADRTQATGTTVSVGGYTLRPERRFQPAGRSEDYRFRVVGSDGRPVTRFAVVHDKPLHLVVVGRDLTGYQHLHPSMGPDGTWSVPLRLLRAGTYRVYADFAVLGPDGAATPLVLGVDHHAPGAYAPATPPPPRAQATAGPFTVTMAGAPKAGTTVPMAFAVGRDGGAGEAAVQRYLGAYGHLVVIREGDLGYVHVHPEPELVNGAISFWLTAPGAGRYRAFLDFQVDGTVHTAEYTIDVQ</sequence>
<dbReference type="EMBL" id="JBITLE010000003">
    <property type="protein sequence ID" value="MFI7263084.1"/>
    <property type="molecule type" value="Genomic_DNA"/>
</dbReference>
<comment type="caution">
    <text evidence="6">The sequence shown here is derived from an EMBL/GenBank/DDBJ whole genome shotgun (WGS) entry which is preliminary data.</text>
</comment>
<keyword evidence="1" id="KW-0732">Signal</keyword>
<gene>
    <name evidence="6" type="ORF">ACIBP4_12385</name>
</gene>
<evidence type="ECO:0000259" key="5">
    <source>
        <dbReference type="Pfam" id="PF04234"/>
    </source>
</evidence>
<evidence type="ECO:0000313" key="7">
    <source>
        <dbReference type="Proteomes" id="UP001612812"/>
    </source>
</evidence>
<feature type="transmembrane region" description="Helical" evidence="4">
    <location>
        <begin position="220"/>
        <end position="239"/>
    </location>
</feature>
<evidence type="ECO:0000313" key="6">
    <source>
        <dbReference type="EMBL" id="MFI7263084.1"/>
    </source>
</evidence>
<proteinExistence type="predicted"/>
<evidence type="ECO:0000256" key="2">
    <source>
        <dbReference type="ARBA" id="ARBA00023008"/>
    </source>
</evidence>